<evidence type="ECO:0000313" key="2">
    <source>
        <dbReference type="Proteomes" id="UP000265520"/>
    </source>
</evidence>
<organism evidence="1 2">
    <name type="scientific">Trifolium medium</name>
    <dbReference type="NCBI Taxonomy" id="97028"/>
    <lineage>
        <taxon>Eukaryota</taxon>
        <taxon>Viridiplantae</taxon>
        <taxon>Streptophyta</taxon>
        <taxon>Embryophyta</taxon>
        <taxon>Tracheophyta</taxon>
        <taxon>Spermatophyta</taxon>
        <taxon>Magnoliopsida</taxon>
        <taxon>eudicotyledons</taxon>
        <taxon>Gunneridae</taxon>
        <taxon>Pentapetalae</taxon>
        <taxon>rosids</taxon>
        <taxon>fabids</taxon>
        <taxon>Fabales</taxon>
        <taxon>Fabaceae</taxon>
        <taxon>Papilionoideae</taxon>
        <taxon>50 kb inversion clade</taxon>
        <taxon>NPAAA clade</taxon>
        <taxon>Hologalegina</taxon>
        <taxon>IRL clade</taxon>
        <taxon>Trifolieae</taxon>
        <taxon>Trifolium</taxon>
    </lineage>
</organism>
<name>A0A392UBN8_9FABA</name>
<protein>
    <submittedName>
        <fullName evidence="1">Uncharacterized protein</fullName>
    </submittedName>
</protein>
<comment type="caution">
    <text evidence="1">The sequence shown here is derived from an EMBL/GenBank/DDBJ whole genome shotgun (WGS) entry which is preliminary data.</text>
</comment>
<feature type="non-terminal residue" evidence="1">
    <location>
        <position position="46"/>
    </location>
</feature>
<dbReference type="EMBL" id="LXQA010763965">
    <property type="protein sequence ID" value="MCI69836.1"/>
    <property type="molecule type" value="Genomic_DNA"/>
</dbReference>
<dbReference type="AlphaFoldDB" id="A0A392UBN8"/>
<proteinExistence type="predicted"/>
<keyword evidence="2" id="KW-1185">Reference proteome</keyword>
<sequence>MARNGAGTEVTIRWNKPETRTLEGKNSAGTELALVEKRTRVMNISQ</sequence>
<dbReference type="Proteomes" id="UP000265520">
    <property type="component" value="Unassembled WGS sequence"/>
</dbReference>
<accession>A0A392UBN8</accession>
<evidence type="ECO:0000313" key="1">
    <source>
        <dbReference type="EMBL" id="MCI69836.1"/>
    </source>
</evidence>
<reference evidence="1 2" key="1">
    <citation type="journal article" date="2018" name="Front. Plant Sci.">
        <title>Red Clover (Trifolium pratense) and Zigzag Clover (T. medium) - A Picture of Genomic Similarities and Differences.</title>
        <authorList>
            <person name="Dluhosova J."/>
            <person name="Istvanek J."/>
            <person name="Nedelnik J."/>
            <person name="Repkova J."/>
        </authorList>
    </citation>
    <scope>NUCLEOTIDE SEQUENCE [LARGE SCALE GENOMIC DNA]</scope>
    <source>
        <strain evidence="2">cv. 10/8</strain>
        <tissue evidence="1">Leaf</tissue>
    </source>
</reference>